<dbReference type="Gene3D" id="3.40.190.10">
    <property type="entry name" value="Periplasmic binding protein-like II"/>
    <property type="match status" value="1"/>
</dbReference>
<keyword evidence="1" id="KW-1003">Cell membrane</keyword>
<comment type="caution">
    <text evidence="7">The sequence shown here is derived from an EMBL/GenBank/DDBJ whole genome shotgun (WGS) entry which is preliminary data.</text>
</comment>
<dbReference type="STRING" id="1236976.JCM16418_2555"/>
<evidence type="ECO:0000256" key="2">
    <source>
        <dbReference type="ARBA" id="ARBA00022729"/>
    </source>
</evidence>
<keyword evidence="8" id="KW-1185">Reference proteome</keyword>
<dbReference type="Proteomes" id="UP000019364">
    <property type="component" value="Unassembled WGS sequence"/>
</dbReference>
<dbReference type="SUPFAM" id="SSF53850">
    <property type="entry name" value="Periplasmic binding protein-like II"/>
    <property type="match status" value="1"/>
</dbReference>
<evidence type="ECO:0000313" key="7">
    <source>
        <dbReference type="EMBL" id="GAF08474.1"/>
    </source>
</evidence>
<dbReference type="InterPro" id="IPR050490">
    <property type="entry name" value="Bact_solute-bd_prot1"/>
</dbReference>
<evidence type="ECO:0000256" key="1">
    <source>
        <dbReference type="ARBA" id="ARBA00022475"/>
    </source>
</evidence>
<dbReference type="PROSITE" id="PS51257">
    <property type="entry name" value="PROKAR_LIPOPROTEIN"/>
    <property type="match status" value="1"/>
</dbReference>
<dbReference type="Pfam" id="PF01547">
    <property type="entry name" value="SBP_bac_1"/>
    <property type="match status" value="1"/>
</dbReference>
<keyword evidence="5" id="KW-0449">Lipoprotein</keyword>
<proteinExistence type="predicted"/>
<sequence>MKKKWLSLMMCAAIIPSMIAGCGNSTSDTDSGKTTTEGSKGSDKKVEIRVMAYNAESTRATYLKLLEEKLPNIKVTFEFVALDNFNNVLNSQLQAGQGPDIIEVGGETRLLANAGYLMDLTGEEFTSKYADSGLAPYSVDGKVFATPLQIGMKVFFITKLCSVITAFKFRKHLISLLRFIRTSLPKGQNLKQWVHSLGSL</sequence>
<dbReference type="PANTHER" id="PTHR43649:SF33">
    <property type="entry name" value="POLYGALACTURONAN_RHAMNOGALACTURONAN-BINDING PROTEIN YTCQ"/>
    <property type="match status" value="1"/>
</dbReference>
<dbReference type="OrthoDB" id="383574at2"/>
<protein>
    <submittedName>
        <fullName evidence="7">Sugar ABC transporter</fullName>
    </submittedName>
</protein>
<keyword evidence="4" id="KW-0564">Palmitate</keyword>
<reference evidence="7 8" key="1">
    <citation type="journal article" date="2014" name="Genome Announc.">
        <title>Draft Genome Sequence of Paenibacillus pini JCM 16418T, Isolated from the Rhizosphere of Pine Tree.</title>
        <authorList>
            <person name="Yuki M."/>
            <person name="Oshima K."/>
            <person name="Suda W."/>
            <person name="Oshida Y."/>
            <person name="Kitamura K."/>
            <person name="Iida Y."/>
            <person name="Hattori M."/>
            <person name="Ohkuma M."/>
        </authorList>
    </citation>
    <scope>NUCLEOTIDE SEQUENCE [LARGE SCALE GENOMIC DNA]</scope>
    <source>
        <strain evidence="7 8">JCM 16418</strain>
    </source>
</reference>
<dbReference type="eggNOG" id="COG1653">
    <property type="taxonomic scope" value="Bacteria"/>
</dbReference>
<feature type="signal peptide" evidence="6">
    <location>
        <begin position="1"/>
        <end position="20"/>
    </location>
</feature>
<evidence type="ECO:0000256" key="5">
    <source>
        <dbReference type="ARBA" id="ARBA00023288"/>
    </source>
</evidence>
<accession>W7Z236</accession>
<dbReference type="InterPro" id="IPR006059">
    <property type="entry name" value="SBP"/>
</dbReference>
<dbReference type="AlphaFoldDB" id="W7Z236"/>
<dbReference type="PANTHER" id="PTHR43649">
    <property type="entry name" value="ARABINOSE-BINDING PROTEIN-RELATED"/>
    <property type="match status" value="1"/>
</dbReference>
<evidence type="ECO:0000256" key="6">
    <source>
        <dbReference type="SAM" id="SignalP"/>
    </source>
</evidence>
<dbReference type="EMBL" id="BAVZ01000007">
    <property type="protein sequence ID" value="GAF08474.1"/>
    <property type="molecule type" value="Genomic_DNA"/>
</dbReference>
<evidence type="ECO:0000256" key="4">
    <source>
        <dbReference type="ARBA" id="ARBA00023139"/>
    </source>
</evidence>
<feature type="chain" id="PRO_5038431688" evidence="6">
    <location>
        <begin position="21"/>
        <end position="200"/>
    </location>
</feature>
<gene>
    <name evidence="7" type="ORF">JCM16418_2555</name>
</gene>
<evidence type="ECO:0000256" key="3">
    <source>
        <dbReference type="ARBA" id="ARBA00023136"/>
    </source>
</evidence>
<keyword evidence="2 6" id="KW-0732">Signal</keyword>
<evidence type="ECO:0000313" key="8">
    <source>
        <dbReference type="Proteomes" id="UP000019364"/>
    </source>
</evidence>
<keyword evidence="3" id="KW-0472">Membrane</keyword>
<organism evidence="7 8">
    <name type="scientific">Paenibacillus pini JCM 16418</name>
    <dbReference type="NCBI Taxonomy" id="1236976"/>
    <lineage>
        <taxon>Bacteria</taxon>
        <taxon>Bacillati</taxon>
        <taxon>Bacillota</taxon>
        <taxon>Bacilli</taxon>
        <taxon>Bacillales</taxon>
        <taxon>Paenibacillaceae</taxon>
        <taxon>Paenibacillus</taxon>
    </lineage>
</organism>
<name>W7Z236_9BACL</name>